<accession>L7CFG3</accession>
<proteinExistence type="predicted"/>
<dbReference type="AlphaFoldDB" id="L7CFG3"/>
<organism evidence="1 2">
    <name type="scientific">Rhodopirellula baltica SWK14</name>
    <dbReference type="NCBI Taxonomy" id="993516"/>
    <lineage>
        <taxon>Bacteria</taxon>
        <taxon>Pseudomonadati</taxon>
        <taxon>Planctomycetota</taxon>
        <taxon>Planctomycetia</taxon>
        <taxon>Pirellulales</taxon>
        <taxon>Pirellulaceae</taxon>
        <taxon>Rhodopirellula</taxon>
    </lineage>
</organism>
<dbReference type="EMBL" id="AMWG01000099">
    <property type="protein sequence ID" value="ELP32585.1"/>
    <property type="molecule type" value="Genomic_DNA"/>
</dbReference>
<dbReference type="PATRIC" id="fig|993516.3.peg.3764"/>
<evidence type="ECO:0000313" key="2">
    <source>
        <dbReference type="Proteomes" id="UP000010959"/>
    </source>
</evidence>
<reference evidence="1 2" key="1">
    <citation type="journal article" date="2013" name="Mar. Genomics">
        <title>Expression of sulfatases in Rhodopirellula baltica and the diversity of sulfatases in the genus Rhodopirellula.</title>
        <authorList>
            <person name="Wegner C.E."/>
            <person name="Richter-Heitmann T."/>
            <person name="Klindworth A."/>
            <person name="Klockow C."/>
            <person name="Richter M."/>
            <person name="Achstetter T."/>
            <person name="Glockner F.O."/>
            <person name="Harder J."/>
        </authorList>
    </citation>
    <scope>NUCLEOTIDE SEQUENCE [LARGE SCALE GENOMIC DNA]</scope>
    <source>
        <strain evidence="1 2">SWK14</strain>
    </source>
</reference>
<evidence type="ECO:0000313" key="1">
    <source>
        <dbReference type="EMBL" id="ELP32585.1"/>
    </source>
</evidence>
<sequence>MLCIQSVGQVPPGDGDTLAHDTLASDVESHVSLCFKASIAVARYNLAYK</sequence>
<gene>
    <name evidence="1" type="ORF">RBSWK_03526</name>
</gene>
<dbReference type="Proteomes" id="UP000010959">
    <property type="component" value="Unassembled WGS sequence"/>
</dbReference>
<comment type="caution">
    <text evidence="1">The sequence shown here is derived from an EMBL/GenBank/DDBJ whole genome shotgun (WGS) entry which is preliminary data.</text>
</comment>
<name>L7CFG3_RHOBT</name>
<protein>
    <submittedName>
        <fullName evidence="1">Uncharacterized protein</fullName>
    </submittedName>
</protein>